<dbReference type="EMBL" id="AP024597">
    <property type="protein sequence ID" value="BCU71642.1"/>
    <property type="molecule type" value="Genomic_DNA"/>
</dbReference>
<sequence length="65" mass="6975">MKITNRKEVKSTSGSIEDNIEVELAPGACSTTDILSSTTSCCSSGNVRIENVSEKNRNIKPDTIT</sequence>
<reference evidence="1 2" key="1">
    <citation type="submission" date="2021-04" db="EMBL/GenBank/DDBJ databases">
        <title>Complete genome sequence of Stygiolobus sp. KN-1.</title>
        <authorList>
            <person name="Nakamura K."/>
            <person name="Sakai H."/>
            <person name="Kurosawa N."/>
        </authorList>
    </citation>
    <scope>NUCLEOTIDE SEQUENCE [LARGE SCALE GENOMIC DNA]</scope>
    <source>
        <strain evidence="1 2">KN-1</strain>
    </source>
</reference>
<accession>A0A8D5ZKU7</accession>
<organism evidence="1 2">
    <name type="scientific">Stygiolobus caldivivus</name>
    <dbReference type="NCBI Taxonomy" id="2824673"/>
    <lineage>
        <taxon>Archaea</taxon>
        <taxon>Thermoproteota</taxon>
        <taxon>Thermoprotei</taxon>
        <taxon>Sulfolobales</taxon>
        <taxon>Sulfolobaceae</taxon>
        <taxon>Stygiolobus</taxon>
    </lineage>
</organism>
<name>A0A8D5ZKU7_9CREN</name>
<dbReference type="Proteomes" id="UP000825123">
    <property type="component" value="Chromosome"/>
</dbReference>
<evidence type="ECO:0000313" key="2">
    <source>
        <dbReference type="Proteomes" id="UP000825123"/>
    </source>
</evidence>
<dbReference type="AlphaFoldDB" id="A0A8D5ZKU7"/>
<proteinExistence type="predicted"/>
<gene>
    <name evidence="1" type="ORF">KN1_29390</name>
</gene>
<dbReference type="KEGG" id="csty:KN1_29390"/>
<protein>
    <submittedName>
        <fullName evidence="1">Uncharacterized protein</fullName>
    </submittedName>
</protein>
<evidence type="ECO:0000313" key="1">
    <source>
        <dbReference type="EMBL" id="BCU71642.1"/>
    </source>
</evidence>
<keyword evidence="2" id="KW-1185">Reference proteome</keyword>